<dbReference type="RefSeq" id="WP_170123819.1">
    <property type="nucleotide sequence ID" value="NZ_QGTS01000043.1"/>
</dbReference>
<dbReference type="EMBL" id="QGTS01000043">
    <property type="protein sequence ID" value="PWV98489.1"/>
    <property type="molecule type" value="Genomic_DNA"/>
</dbReference>
<dbReference type="InterPro" id="IPR028264">
    <property type="entry name" value="Imm15"/>
</dbReference>
<accession>A0A317PEP2</accession>
<name>A0A317PEP2_9ENTR</name>
<organism evidence="1 2">
    <name type="scientific">Mangrovibacter plantisponsor</name>
    <dbReference type="NCBI Taxonomy" id="451513"/>
    <lineage>
        <taxon>Bacteria</taxon>
        <taxon>Pseudomonadati</taxon>
        <taxon>Pseudomonadota</taxon>
        <taxon>Gammaproteobacteria</taxon>
        <taxon>Enterobacterales</taxon>
        <taxon>Enterobacteriaceae</taxon>
        <taxon>Mangrovibacter</taxon>
    </lineage>
</organism>
<gene>
    <name evidence="1" type="ORF">DES37_1433</name>
</gene>
<comment type="caution">
    <text evidence="1">The sequence shown here is derived from an EMBL/GenBank/DDBJ whole genome shotgun (WGS) entry which is preliminary data.</text>
</comment>
<keyword evidence="2" id="KW-1185">Reference proteome</keyword>
<proteinExistence type="predicted"/>
<evidence type="ECO:0000313" key="1">
    <source>
        <dbReference type="EMBL" id="PWV98489.1"/>
    </source>
</evidence>
<protein>
    <submittedName>
        <fullName evidence="1">Immunity protein 15 of polymorphic toxin system</fullName>
    </submittedName>
</protein>
<evidence type="ECO:0000313" key="2">
    <source>
        <dbReference type="Proteomes" id="UP000246744"/>
    </source>
</evidence>
<sequence>MNKFDKKIQKLIKKEGLNDPDIFFADYETFEEIPLFSRSSDISFLSSLSFDDKNTILLQSAIELLTMQTNLVVNALGKDKADDFFSCVTITGWDSAEEMGYLKPNILLTQRKTWLLSNLNLKPSDCIEAKLVRKYLADISTPELRVLISDGFEKNKRLYIVKY</sequence>
<dbReference type="Proteomes" id="UP000246744">
    <property type="component" value="Unassembled WGS sequence"/>
</dbReference>
<dbReference type="Pfam" id="PF15561">
    <property type="entry name" value="Imm15"/>
    <property type="match status" value="1"/>
</dbReference>
<reference evidence="1 2" key="1">
    <citation type="submission" date="2018-05" db="EMBL/GenBank/DDBJ databases">
        <title>Genomic Encyclopedia of Type Strains, Phase IV (KMG-IV): sequencing the most valuable type-strain genomes for metagenomic binning, comparative biology and taxonomic classification.</title>
        <authorList>
            <person name="Goeker M."/>
        </authorList>
    </citation>
    <scope>NUCLEOTIDE SEQUENCE [LARGE SCALE GENOMIC DNA]</scope>
    <source>
        <strain evidence="1 2">DSM 19579</strain>
    </source>
</reference>
<dbReference type="AlphaFoldDB" id="A0A317PEP2"/>